<organism evidence="8 9">
    <name type="scientific">Nocardioides simplex</name>
    <name type="common">Arthrobacter simplex</name>
    <dbReference type="NCBI Taxonomy" id="2045"/>
    <lineage>
        <taxon>Bacteria</taxon>
        <taxon>Bacillati</taxon>
        <taxon>Actinomycetota</taxon>
        <taxon>Actinomycetes</taxon>
        <taxon>Propionibacteriales</taxon>
        <taxon>Nocardioidaceae</taxon>
        <taxon>Pimelobacter</taxon>
    </lineage>
</organism>
<comment type="similarity">
    <text evidence="2 7">Belongs to the sodium:solute symporter (SSF) (TC 2.A.21) family.</text>
</comment>
<dbReference type="eggNOG" id="COG0591">
    <property type="taxonomic scope" value="Bacteria"/>
</dbReference>
<sequence length="484" mass="50843">MSLTSVLIVLGLVGIGLLGVVRNRRQTDLAQWTIAERGFPRWTSWFLQAGEQLTTFSFLGLAGLAFTGGMSATYAIAYLTMSSVGLYFIAPRFRDLGADRGYLTMADFFADRFRSRALGRTVALLGAIFLVPYLQLQITGLGLIVELATGSTRTSSLSMVVASAMVVGFVLWAGIRGIMRVAIFKDVAMLAALVVVLVGVTWHFGGLGNLFGEVEAQRPEHLTLHAGAGFDTTFFLTATFITTLGASLNTFPHLWPPILAAESGAVLRSNYKWLALYQFLVFIPIVVGLGAVVVLDPGTAGNHALLTMADRTLPGWLLALVAIGGASAAMAPAAAIAMGISTLVSHNLLDKASPRVRFRANHATVVVAIGAALVFGLRGADIGALLLLTYGGLTQLAPATALALPDRVRVGAVPVLAGAIAGTATVALLTFADLPIGSWDSGFIALGPNLLVLVALELARRSRSRRGARGGHAQSSSSLDRMVS</sequence>
<dbReference type="Pfam" id="PF00474">
    <property type="entry name" value="SSF"/>
    <property type="match status" value="1"/>
</dbReference>
<dbReference type="EMBL" id="CP009896">
    <property type="protein sequence ID" value="AIY16091.1"/>
    <property type="molecule type" value="Genomic_DNA"/>
</dbReference>
<dbReference type="Proteomes" id="UP000030300">
    <property type="component" value="Chromosome"/>
</dbReference>
<reference evidence="8 9" key="1">
    <citation type="journal article" date="2015" name="Genome Announc.">
        <title>Complete Genome Sequence of Steroid-Transforming Nocardioides simplex VKM Ac-2033D.</title>
        <authorList>
            <person name="Shtratnikova V.Y."/>
            <person name="Schelkunov M.I."/>
            <person name="Pekov Y.A."/>
            <person name="Fokina V.V."/>
            <person name="Logacheva M.D."/>
            <person name="Sokolov S.L."/>
            <person name="Bragin E.Y."/>
            <person name="Ashapkin V.V."/>
            <person name="Donova M.V."/>
        </authorList>
    </citation>
    <scope>NUCLEOTIDE SEQUENCE [LARGE SCALE GENOMIC DNA]</scope>
    <source>
        <strain evidence="8 9">VKM Ac-2033D</strain>
    </source>
</reference>
<evidence type="ECO:0000313" key="8">
    <source>
        <dbReference type="EMBL" id="AIY16091.1"/>
    </source>
</evidence>
<keyword evidence="4" id="KW-0812">Transmembrane</keyword>
<name>A0A0A1DFN6_NOCSI</name>
<keyword evidence="9" id="KW-1185">Reference proteome</keyword>
<dbReference type="PROSITE" id="PS50283">
    <property type="entry name" value="NA_SOLUT_SYMP_3"/>
    <property type="match status" value="1"/>
</dbReference>
<evidence type="ECO:0000256" key="1">
    <source>
        <dbReference type="ARBA" id="ARBA00004141"/>
    </source>
</evidence>
<keyword evidence="3" id="KW-0813">Transport</keyword>
<evidence type="ECO:0000256" key="6">
    <source>
        <dbReference type="ARBA" id="ARBA00023136"/>
    </source>
</evidence>
<comment type="subcellular location">
    <subcellularLocation>
        <location evidence="1">Membrane</location>
        <topology evidence="1">Multi-pass membrane protein</topology>
    </subcellularLocation>
</comment>
<dbReference type="GO" id="GO:0022857">
    <property type="term" value="F:transmembrane transporter activity"/>
    <property type="evidence" value="ECO:0007669"/>
    <property type="project" value="InterPro"/>
</dbReference>
<evidence type="ECO:0000256" key="2">
    <source>
        <dbReference type="ARBA" id="ARBA00006434"/>
    </source>
</evidence>
<gene>
    <name evidence="8" type="ORF">KR76_03735</name>
</gene>
<dbReference type="GeneID" id="96608081"/>
<dbReference type="RefSeq" id="WP_038676727.1">
    <property type="nucleotide sequence ID" value="NZ_BJMC01000005.1"/>
</dbReference>
<dbReference type="STRING" id="2045.KR76_03735"/>
<dbReference type="OrthoDB" id="3636885at2"/>
<evidence type="ECO:0000256" key="7">
    <source>
        <dbReference type="RuleBase" id="RU362091"/>
    </source>
</evidence>
<dbReference type="PANTHER" id="PTHR48086:SF8">
    <property type="entry name" value="MONOCARBOXYLIC ACID PERMEASE"/>
    <property type="match status" value="1"/>
</dbReference>
<keyword evidence="5" id="KW-1133">Transmembrane helix</keyword>
<accession>A0A0A1DFN6</accession>
<keyword evidence="6" id="KW-0472">Membrane</keyword>
<dbReference type="InterPro" id="IPR001734">
    <property type="entry name" value="Na/solute_symporter"/>
</dbReference>
<dbReference type="GO" id="GO:0005886">
    <property type="term" value="C:plasma membrane"/>
    <property type="evidence" value="ECO:0007669"/>
    <property type="project" value="TreeGrafter"/>
</dbReference>
<dbReference type="InterPro" id="IPR038377">
    <property type="entry name" value="Na/Glc_symporter_sf"/>
</dbReference>
<evidence type="ECO:0000256" key="3">
    <source>
        <dbReference type="ARBA" id="ARBA00022448"/>
    </source>
</evidence>
<dbReference type="PANTHER" id="PTHR48086">
    <property type="entry name" value="SODIUM/PROLINE SYMPORTER-RELATED"/>
    <property type="match status" value="1"/>
</dbReference>
<dbReference type="AlphaFoldDB" id="A0A0A1DFN6"/>
<evidence type="ECO:0000256" key="5">
    <source>
        <dbReference type="ARBA" id="ARBA00022989"/>
    </source>
</evidence>
<protein>
    <submittedName>
        <fullName evidence="8">Na+/solute symporter</fullName>
    </submittedName>
</protein>
<dbReference type="KEGG" id="psim:KR76_03735"/>
<dbReference type="HOGENOM" id="CLU_018808_15_0_11"/>
<evidence type="ECO:0000313" key="9">
    <source>
        <dbReference type="Proteomes" id="UP000030300"/>
    </source>
</evidence>
<dbReference type="Gene3D" id="1.20.1730.10">
    <property type="entry name" value="Sodium/glucose cotransporter"/>
    <property type="match status" value="1"/>
</dbReference>
<proteinExistence type="inferred from homology"/>
<dbReference type="InterPro" id="IPR050277">
    <property type="entry name" value="Sodium:Solute_Symporter"/>
</dbReference>
<evidence type="ECO:0000256" key="4">
    <source>
        <dbReference type="ARBA" id="ARBA00022692"/>
    </source>
</evidence>